<dbReference type="PROSITE" id="PS51885">
    <property type="entry name" value="NEPRILYSIN"/>
    <property type="match status" value="1"/>
</dbReference>
<dbReference type="STRING" id="195883.A0A482X6X0"/>
<dbReference type="InterPro" id="IPR008753">
    <property type="entry name" value="Peptidase_M13_N"/>
</dbReference>
<keyword evidence="4" id="KW-0645">Protease</keyword>
<comment type="subcellular location">
    <subcellularLocation>
        <location evidence="2">Cell membrane</location>
        <topology evidence="2">Single-pass type II membrane protein</topology>
    </subcellularLocation>
</comment>
<dbReference type="OrthoDB" id="6475849at2759"/>
<dbReference type="Pfam" id="PF05649">
    <property type="entry name" value="Peptidase_M13_N"/>
    <property type="match status" value="1"/>
</dbReference>
<evidence type="ECO:0000313" key="15">
    <source>
        <dbReference type="EMBL" id="RZF41386.1"/>
    </source>
</evidence>
<feature type="domain" description="Peptidase M13 N-terminal" evidence="14">
    <location>
        <begin position="251"/>
        <end position="636"/>
    </location>
</feature>
<dbReference type="Gene3D" id="3.40.390.10">
    <property type="entry name" value="Collagenase (Catalytic Domain)"/>
    <property type="match status" value="1"/>
</dbReference>
<protein>
    <recommendedName>
        <fullName evidence="17">Endothelin-converting enzyme 1</fullName>
    </recommendedName>
</protein>
<evidence type="ECO:0000313" key="16">
    <source>
        <dbReference type="Proteomes" id="UP000291343"/>
    </source>
</evidence>
<evidence type="ECO:0000256" key="12">
    <source>
        <dbReference type="SAM" id="Phobius"/>
    </source>
</evidence>
<keyword evidence="11" id="KW-0325">Glycoprotein</keyword>
<dbReference type="GO" id="GO:0004222">
    <property type="term" value="F:metalloendopeptidase activity"/>
    <property type="evidence" value="ECO:0007669"/>
    <property type="project" value="InterPro"/>
</dbReference>
<dbReference type="GO" id="GO:0016485">
    <property type="term" value="P:protein processing"/>
    <property type="evidence" value="ECO:0007669"/>
    <property type="project" value="TreeGrafter"/>
</dbReference>
<comment type="similarity">
    <text evidence="3">Belongs to the peptidase M13 family.</text>
</comment>
<keyword evidence="12" id="KW-1133">Transmembrane helix</keyword>
<dbReference type="GO" id="GO:0005886">
    <property type="term" value="C:plasma membrane"/>
    <property type="evidence" value="ECO:0007669"/>
    <property type="project" value="UniProtKB-SubCell"/>
</dbReference>
<evidence type="ECO:0000256" key="6">
    <source>
        <dbReference type="ARBA" id="ARBA00022801"/>
    </source>
</evidence>
<reference evidence="15 16" key="1">
    <citation type="journal article" date="2017" name="Gigascience">
        <title>Genome sequence of the small brown planthopper, Laodelphax striatellus.</title>
        <authorList>
            <person name="Zhu J."/>
            <person name="Jiang F."/>
            <person name="Wang X."/>
            <person name="Yang P."/>
            <person name="Bao Y."/>
            <person name="Zhao W."/>
            <person name="Wang W."/>
            <person name="Lu H."/>
            <person name="Wang Q."/>
            <person name="Cui N."/>
            <person name="Li J."/>
            <person name="Chen X."/>
            <person name="Luo L."/>
            <person name="Yu J."/>
            <person name="Kang L."/>
            <person name="Cui F."/>
        </authorList>
    </citation>
    <scope>NUCLEOTIDE SEQUENCE [LARGE SCALE GENOMIC DNA]</scope>
    <source>
        <strain evidence="15">Lst14</strain>
    </source>
</reference>
<evidence type="ECO:0000256" key="4">
    <source>
        <dbReference type="ARBA" id="ARBA00022670"/>
    </source>
</evidence>
<dbReference type="EMBL" id="QKKF02016774">
    <property type="protein sequence ID" value="RZF41386.1"/>
    <property type="molecule type" value="Genomic_DNA"/>
</dbReference>
<dbReference type="SUPFAM" id="SSF55486">
    <property type="entry name" value="Metalloproteases ('zincins'), catalytic domain"/>
    <property type="match status" value="1"/>
</dbReference>
<gene>
    <name evidence="15" type="ORF">LSTR_LSTR000100</name>
</gene>
<dbReference type="InterPro" id="IPR024079">
    <property type="entry name" value="MetalloPept_cat_dom_sf"/>
</dbReference>
<comment type="caution">
    <text evidence="15">The sequence shown here is derived from an EMBL/GenBank/DDBJ whole genome shotgun (WGS) entry which is preliminary data.</text>
</comment>
<dbReference type="PRINTS" id="PR00786">
    <property type="entry name" value="NEPRILYSIN"/>
</dbReference>
<dbReference type="Proteomes" id="UP000291343">
    <property type="component" value="Unassembled WGS sequence"/>
</dbReference>
<dbReference type="InterPro" id="IPR018497">
    <property type="entry name" value="Peptidase_M13_C"/>
</dbReference>
<organism evidence="15 16">
    <name type="scientific">Laodelphax striatellus</name>
    <name type="common">Small brown planthopper</name>
    <name type="synonym">Delphax striatella</name>
    <dbReference type="NCBI Taxonomy" id="195883"/>
    <lineage>
        <taxon>Eukaryota</taxon>
        <taxon>Metazoa</taxon>
        <taxon>Ecdysozoa</taxon>
        <taxon>Arthropoda</taxon>
        <taxon>Hexapoda</taxon>
        <taxon>Insecta</taxon>
        <taxon>Pterygota</taxon>
        <taxon>Neoptera</taxon>
        <taxon>Paraneoptera</taxon>
        <taxon>Hemiptera</taxon>
        <taxon>Auchenorrhyncha</taxon>
        <taxon>Fulgoroidea</taxon>
        <taxon>Delphacidae</taxon>
        <taxon>Criomorphinae</taxon>
        <taxon>Laodelphax</taxon>
    </lineage>
</organism>
<name>A0A482X6X0_LAOST</name>
<keyword evidence="16" id="KW-1185">Reference proteome</keyword>
<dbReference type="InParanoid" id="A0A482X6X0"/>
<evidence type="ECO:0000256" key="5">
    <source>
        <dbReference type="ARBA" id="ARBA00022723"/>
    </source>
</evidence>
<keyword evidence="8" id="KW-0735">Signal-anchor</keyword>
<keyword evidence="5" id="KW-0479">Metal-binding</keyword>
<accession>A0A482X6X0</accession>
<dbReference type="PANTHER" id="PTHR11733">
    <property type="entry name" value="ZINC METALLOPROTEASE FAMILY M13 NEPRILYSIN-RELATED"/>
    <property type="match status" value="1"/>
</dbReference>
<dbReference type="PANTHER" id="PTHR11733:SF238">
    <property type="entry name" value="FI07649P-RELATED"/>
    <property type="match status" value="1"/>
</dbReference>
<feature type="transmembrane region" description="Helical" evidence="12">
    <location>
        <begin position="45"/>
        <end position="64"/>
    </location>
</feature>
<evidence type="ECO:0000256" key="11">
    <source>
        <dbReference type="ARBA" id="ARBA00023180"/>
    </source>
</evidence>
<evidence type="ECO:0000256" key="2">
    <source>
        <dbReference type="ARBA" id="ARBA00004401"/>
    </source>
</evidence>
<keyword evidence="9" id="KW-0482">Metalloprotease</keyword>
<keyword evidence="12" id="KW-0472">Membrane</keyword>
<comment type="cofactor">
    <cofactor evidence="1">
        <name>Zn(2+)</name>
        <dbReference type="ChEBI" id="CHEBI:29105"/>
    </cofactor>
</comment>
<dbReference type="SMR" id="A0A482X6X0"/>
<evidence type="ECO:0000256" key="1">
    <source>
        <dbReference type="ARBA" id="ARBA00001947"/>
    </source>
</evidence>
<dbReference type="FunCoup" id="A0A482X6X0">
    <property type="interactions" value="5"/>
</dbReference>
<dbReference type="AlphaFoldDB" id="A0A482X6X0"/>
<keyword evidence="10" id="KW-1015">Disulfide bond</keyword>
<keyword evidence="12" id="KW-0812">Transmembrane</keyword>
<feature type="domain" description="Peptidase M13 C-terminal" evidence="13">
    <location>
        <begin position="695"/>
        <end position="901"/>
    </location>
</feature>
<evidence type="ECO:0000256" key="10">
    <source>
        <dbReference type="ARBA" id="ARBA00023157"/>
    </source>
</evidence>
<dbReference type="Pfam" id="PF01431">
    <property type="entry name" value="Peptidase_M13"/>
    <property type="match status" value="1"/>
</dbReference>
<evidence type="ECO:0000256" key="8">
    <source>
        <dbReference type="ARBA" id="ARBA00022968"/>
    </source>
</evidence>
<sequence length="902" mass="103579">MSCINIEVHPEWAKCCCCKLSVSKSSGRLKWCADEDGNWNRCIKVMLLVTVIILPVAVLALGRVRFPVADNKTSNGQGIEETFLRKSVPFDIDMSENQRHFLNDLHTTGCLPTAKGFYSPRTKRRLMFGNGKFPEDEADKNNDEKKEKAEDYFFETDEVLDSKNNKNPMFDILYDETIDHSGDNGQTSHQISNEWNRNEDNSEIISNSYSENTGPTAHMNQCFWKSNGDKRSIREAQANLMKQYMDTTCDPCQDFYQYACGNWAKVNPLPKDKTTFDTFEILRESLDSILRDLLQKDAAAKDIQAHIKAKNLYKSCMDYGVLERRGNKPLLDLLQALGSWPILTPDWNPSKFDFIDLLANLRLYNNEILIAEWVGPDIKNSSVNIIQFDQASLGLPSQEYFLLPANKRYLEAYKDYIFKIAILLGADSDVALKHSEEIVNFETAVAKITKNSDERRNVSVFYQKMTVGELGSLVPQIDWQRYLSIILNRSCNYNEPVIMLALQYVKNLVILLEKTPPRIISNYMLWRFVRHSVSNLDDRFKEASQHFYFTLVGREQAPPRWKYCVSQVNSNMGMAVGSMFVSHYFDENSKNDTFLMAKEIHQSFQEILHTATWITNNTKDVASEKAGNMMLKVGYPDFILSQNKLNKKYKDVKICASLYFENCLNLMRHHARMEHAKLHMPLNKTVWDTPPAVVNAYYSRNKNQIIFPAGILQPPFYHRYFPRSLNYGGIGAVIGHEITHGFDDKGRLFDKFGNLHKWWTDEDIFNFHQRAQCIIEQYSEYIIPEIGVRLDGALTQGENIADNGGIKQAYRAYQRWLSTHSGVDETLPGLNASGEQLFYLNFAQIWCGNTRPEASRNGVKTAVHSPGRFRVIGTLSNSEDFARVFQCPRGSRMNPESKCSVW</sequence>
<evidence type="ECO:0000256" key="7">
    <source>
        <dbReference type="ARBA" id="ARBA00022833"/>
    </source>
</evidence>
<keyword evidence="7" id="KW-0862">Zinc</keyword>
<evidence type="ECO:0008006" key="17">
    <source>
        <dbReference type="Google" id="ProtNLM"/>
    </source>
</evidence>
<keyword evidence="6" id="KW-0378">Hydrolase</keyword>
<evidence type="ECO:0000256" key="9">
    <source>
        <dbReference type="ARBA" id="ARBA00023049"/>
    </source>
</evidence>
<dbReference type="FunFam" id="3.40.390.10:FF:000076">
    <property type="entry name" value="membrane metallo-endopeptidase-like 1"/>
    <property type="match status" value="1"/>
</dbReference>
<evidence type="ECO:0000259" key="13">
    <source>
        <dbReference type="Pfam" id="PF01431"/>
    </source>
</evidence>
<evidence type="ECO:0000256" key="3">
    <source>
        <dbReference type="ARBA" id="ARBA00007357"/>
    </source>
</evidence>
<dbReference type="InterPro" id="IPR000718">
    <property type="entry name" value="Peptidase_M13"/>
</dbReference>
<proteinExistence type="inferred from homology"/>
<dbReference type="CDD" id="cd08662">
    <property type="entry name" value="M13"/>
    <property type="match status" value="1"/>
</dbReference>
<dbReference type="InterPro" id="IPR042089">
    <property type="entry name" value="Peptidase_M13_dom_2"/>
</dbReference>
<evidence type="ECO:0000259" key="14">
    <source>
        <dbReference type="Pfam" id="PF05649"/>
    </source>
</evidence>
<dbReference type="Gene3D" id="1.10.1380.10">
    <property type="entry name" value="Neutral endopeptidase , domain2"/>
    <property type="match status" value="1"/>
</dbReference>
<dbReference type="GO" id="GO:0046872">
    <property type="term" value="F:metal ion binding"/>
    <property type="evidence" value="ECO:0007669"/>
    <property type="project" value="UniProtKB-KW"/>
</dbReference>